<dbReference type="GO" id="GO:0004821">
    <property type="term" value="F:histidine-tRNA ligase activity"/>
    <property type="evidence" value="ECO:0007669"/>
    <property type="project" value="UniProtKB-UniRule"/>
</dbReference>
<keyword evidence="3 9" id="KW-0436">Ligase</keyword>
<dbReference type="PROSITE" id="PS50862">
    <property type="entry name" value="AA_TRNA_LIGASE_II"/>
    <property type="match status" value="1"/>
</dbReference>
<dbReference type="GO" id="GO:0005524">
    <property type="term" value="F:ATP binding"/>
    <property type="evidence" value="ECO:0007669"/>
    <property type="project" value="UniProtKB-UniRule"/>
</dbReference>
<sequence length="437" mass="49361">MSLDPTLRNIRGTFDILPQAAASEGAHEVPSCAWQHVEQVIREVLERFNFREIRTPILEPTPLIARGVGQLTDIVAKEMFAFRRGETDYVLRPELTAPVMRAYLQHRLDQQGSVQKLYYLGPCFRAENPQKGRYRQFHQFGVEVIGAETPEADAEVIAAMMAVYEAFGLRKLRLRLNALGDADTRPRYKAALQAYLEPYAEQLSAISRKRLETNPLRILDTKDARERRLLENAPRILDFLSPSARAHYEAVKAHLQELGIAFVEDPFLVRGLDYYTHTTFELESPDLGAQSALAGGGRYDLLAQELGHEAAVPAIGFAAGIERLLIALQAQHYAFPEDPGLDVFLVALGQNAARWSLCQAQQLRREGLRVDLDLKGRSMKAQMREANRQQARYAVIVGEEELLRKQARVRDMRTGQQHDVAFDELSDFLKGTVVRLT</sequence>
<evidence type="ECO:0000256" key="6">
    <source>
        <dbReference type="ARBA" id="ARBA00022917"/>
    </source>
</evidence>
<name>A0A7V2F4W9_RHOMR</name>
<dbReference type="Pfam" id="PF13393">
    <property type="entry name" value="tRNA-synt_His"/>
    <property type="match status" value="1"/>
</dbReference>
<comment type="catalytic activity">
    <reaction evidence="8 9">
        <text>tRNA(His) + L-histidine + ATP = L-histidyl-tRNA(His) + AMP + diphosphate + H(+)</text>
        <dbReference type="Rhea" id="RHEA:17313"/>
        <dbReference type="Rhea" id="RHEA-COMP:9665"/>
        <dbReference type="Rhea" id="RHEA-COMP:9689"/>
        <dbReference type="ChEBI" id="CHEBI:15378"/>
        <dbReference type="ChEBI" id="CHEBI:30616"/>
        <dbReference type="ChEBI" id="CHEBI:33019"/>
        <dbReference type="ChEBI" id="CHEBI:57595"/>
        <dbReference type="ChEBI" id="CHEBI:78442"/>
        <dbReference type="ChEBI" id="CHEBI:78527"/>
        <dbReference type="ChEBI" id="CHEBI:456215"/>
        <dbReference type="EC" id="6.1.1.21"/>
    </reaction>
</comment>
<dbReference type="PANTHER" id="PTHR43707:SF1">
    <property type="entry name" value="HISTIDINE--TRNA LIGASE, MITOCHONDRIAL-RELATED"/>
    <property type="match status" value="1"/>
</dbReference>
<dbReference type="Gene3D" id="3.30.930.10">
    <property type="entry name" value="Bira Bifunctional Protein, Domain 2"/>
    <property type="match status" value="1"/>
</dbReference>
<dbReference type="InterPro" id="IPR041715">
    <property type="entry name" value="HisRS-like_core"/>
</dbReference>
<dbReference type="CDD" id="cd00859">
    <property type="entry name" value="HisRS_anticodon"/>
    <property type="match status" value="1"/>
</dbReference>
<evidence type="ECO:0000256" key="10">
    <source>
        <dbReference type="PIRSR" id="PIRSR001549-1"/>
    </source>
</evidence>
<dbReference type="PANTHER" id="PTHR43707">
    <property type="entry name" value="HISTIDYL-TRNA SYNTHETASE"/>
    <property type="match status" value="1"/>
</dbReference>
<feature type="binding site" evidence="10">
    <location>
        <position position="125"/>
    </location>
    <ligand>
        <name>L-histidine</name>
        <dbReference type="ChEBI" id="CHEBI:57595"/>
    </ligand>
</feature>
<evidence type="ECO:0000256" key="8">
    <source>
        <dbReference type="ARBA" id="ARBA00047639"/>
    </source>
</evidence>
<reference evidence="12" key="1">
    <citation type="journal article" date="2020" name="mSystems">
        <title>Genome- and Community-Level Interaction Insights into Carbon Utilization and Element Cycling Functions of Hydrothermarchaeota in Hydrothermal Sediment.</title>
        <authorList>
            <person name="Zhou Z."/>
            <person name="Liu Y."/>
            <person name="Xu W."/>
            <person name="Pan J."/>
            <person name="Luo Z.H."/>
            <person name="Li M."/>
        </authorList>
    </citation>
    <scope>NUCLEOTIDE SEQUENCE [LARGE SCALE GENOMIC DNA]</scope>
    <source>
        <strain evidence="12">SpSt-143</strain>
    </source>
</reference>
<dbReference type="InterPro" id="IPR036621">
    <property type="entry name" value="Anticodon-bd_dom_sf"/>
</dbReference>
<proteinExistence type="inferred from homology"/>
<feature type="binding site" evidence="10">
    <location>
        <position position="139"/>
    </location>
    <ligand>
        <name>L-histidine</name>
        <dbReference type="ChEBI" id="CHEBI:57595"/>
    </ligand>
</feature>
<feature type="binding site" evidence="10">
    <location>
        <begin position="94"/>
        <end position="96"/>
    </location>
    <ligand>
        <name>L-histidine</name>
        <dbReference type="ChEBI" id="CHEBI:57595"/>
    </ligand>
</feature>
<protein>
    <recommendedName>
        <fullName evidence="9">Histidine--tRNA ligase</fullName>
        <ecNumber evidence="9">6.1.1.21</ecNumber>
    </recommendedName>
    <alternativeName>
        <fullName evidence="9">Histidyl-tRNA synthetase</fullName>
        <shortName evidence="9">HisRS</shortName>
    </alternativeName>
</protein>
<dbReference type="InterPro" id="IPR004516">
    <property type="entry name" value="HisRS/HisZ"/>
</dbReference>
<evidence type="ECO:0000313" key="12">
    <source>
        <dbReference type="EMBL" id="HER94959.1"/>
    </source>
</evidence>
<keyword evidence="7 9" id="KW-0030">Aminoacyl-tRNA synthetase</keyword>
<dbReference type="NCBIfam" id="TIGR00442">
    <property type="entry name" value="hisS"/>
    <property type="match status" value="1"/>
</dbReference>
<keyword evidence="5 9" id="KW-0067">ATP-binding</keyword>
<dbReference type="CDD" id="cd00773">
    <property type="entry name" value="HisRS-like_core"/>
    <property type="match status" value="1"/>
</dbReference>
<comment type="subcellular location">
    <subcellularLocation>
        <location evidence="9">Cytoplasm</location>
    </subcellularLocation>
</comment>
<evidence type="ECO:0000256" key="7">
    <source>
        <dbReference type="ARBA" id="ARBA00023146"/>
    </source>
</evidence>
<dbReference type="InterPro" id="IPR015807">
    <property type="entry name" value="His-tRNA-ligase"/>
</dbReference>
<dbReference type="SUPFAM" id="SSF55681">
    <property type="entry name" value="Class II aaRS and biotin synthetases"/>
    <property type="match status" value="1"/>
</dbReference>
<comment type="similarity">
    <text evidence="1 9">Belongs to the class-II aminoacyl-tRNA synthetase family.</text>
</comment>
<gene>
    <name evidence="9" type="primary">hisS</name>
    <name evidence="12" type="ORF">ENO59_00340</name>
</gene>
<feature type="domain" description="Aminoacyl-transfer RNA synthetases class-II family profile" evidence="11">
    <location>
        <begin position="34"/>
        <end position="336"/>
    </location>
</feature>
<comment type="subunit">
    <text evidence="2 9">Homodimer.</text>
</comment>
<keyword evidence="4 9" id="KW-0547">Nucleotide-binding</keyword>
<dbReference type="EC" id="6.1.1.21" evidence="9"/>
<accession>A0A7V2F4W9</accession>
<dbReference type="InterPro" id="IPR004154">
    <property type="entry name" value="Anticodon-bd"/>
</dbReference>
<evidence type="ECO:0000256" key="9">
    <source>
        <dbReference type="HAMAP-Rule" id="MF_00127"/>
    </source>
</evidence>
<dbReference type="SUPFAM" id="SSF52954">
    <property type="entry name" value="Class II aaRS ABD-related"/>
    <property type="match status" value="1"/>
</dbReference>
<dbReference type="GO" id="GO:0006427">
    <property type="term" value="P:histidyl-tRNA aminoacylation"/>
    <property type="evidence" value="ECO:0007669"/>
    <property type="project" value="UniProtKB-UniRule"/>
</dbReference>
<evidence type="ECO:0000256" key="2">
    <source>
        <dbReference type="ARBA" id="ARBA00011738"/>
    </source>
</evidence>
<dbReference type="PIRSF" id="PIRSF001549">
    <property type="entry name" value="His-tRNA_synth"/>
    <property type="match status" value="1"/>
</dbReference>
<evidence type="ECO:0000256" key="1">
    <source>
        <dbReference type="ARBA" id="ARBA00008226"/>
    </source>
</evidence>
<feature type="binding site" evidence="10">
    <location>
        <position position="143"/>
    </location>
    <ligand>
        <name>L-histidine</name>
        <dbReference type="ChEBI" id="CHEBI:57595"/>
    </ligand>
</feature>
<keyword evidence="6 9" id="KW-0648">Protein biosynthesis</keyword>
<dbReference type="AlphaFoldDB" id="A0A7V2F4W9"/>
<evidence type="ECO:0000259" key="11">
    <source>
        <dbReference type="PROSITE" id="PS50862"/>
    </source>
</evidence>
<feature type="binding site" evidence="10">
    <location>
        <position position="270"/>
    </location>
    <ligand>
        <name>L-histidine</name>
        <dbReference type="ChEBI" id="CHEBI:57595"/>
    </ligand>
</feature>
<keyword evidence="9" id="KW-0963">Cytoplasm</keyword>
<evidence type="ECO:0000256" key="3">
    <source>
        <dbReference type="ARBA" id="ARBA00022598"/>
    </source>
</evidence>
<dbReference type="InterPro" id="IPR033656">
    <property type="entry name" value="HisRS_anticodon"/>
</dbReference>
<dbReference type="Gene3D" id="3.40.50.800">
    <property type="entry name" value="Anticodon-binding domain"/>
    <property type="match status" value="1"/>
</dbReference>
<comment type="caution">
    <text evidence="12">The sequence shown here is derived from an EMBL/GenBank/DDBJ whole genome shotgun (WGS) entry which is preliminary data.</text>
</comment>
<dbReference type="InterPro" id="IPR045864">
    <property type="entry name" value="aa-tRNA-synth_II/BPL/LPL"/>
</dbReference>
<dbReference type="EMBL" id="DSGB01000001">
    <property type="protein sequence ID" value="HER94959.1"/>
    <property type="molecule type" value="Genomic_DNA"/>
</dbReference>
<evidence type="ECO:0000256" key="4">
    <source>
        <dbReference type="ARBA" id="ARBA00022741"/>
    </source>
</evidence>
<feature type="binding site" evidence="10">
    <location>
        <begin position="274"/>
        <end position="275"/>
    </location>
    <ligand>
        <name>L-histidine</name>
        <dbReference type="ChEBI" id="CHEBI:57595"/>
    </ligand>
</feature>
<organism evidence="12">
    <name type="scientific">Rhodothermus marinus</name>
    <name type="common">Rhodothermus obamensis</name>
    <dbReference type="NCBI Taxonomy" id="29549"/>
    <lineage>
        <taxon>Bacteria</taxon>
        <taxon>Pseudomonadati</taxon>
        <taxon>Rhodothermota</taxon>
        <taxon>Rhodothermia</taxon>
        <taxon>Rhodothermales</taxon>
        <taxon>Rhodothermaceae</taxon>
        <taxon>Rhodothermus</taxon>
    </lineage>
</organism>
<evidence type="ECO:0000256" key="5">
    <source>
        <dbReference type="ARBA" id="ARBA00022840"/>
    </source>
</evidence>
<dbReference type="Pfam" id="PF03129">
    <property type="entry name" value="HGTP_anticodon"/>
    <property type="match status" value="1"/>
</dbReference>
<dbReference type="HAMAP" id="MF_00127">
    <property type="entry name" value="His_tRNA_synth"/>
    <property type="match status" value="1"/>
</dbReference>
<dbReference type="GO" id="GO:0005737">
    <property type="term" value="C:cytoplasm"/>
    <property type="evidence" value="ECO:0007669"/>
    <property type="project" value="UniProtKB-SubCell"/>
</dbReference>
<dbReference type="InterPro" id="IPR006195">
    <property type="entry name" value="aa-tRNA-synth_II"/>
</dbReference>